<dbReference type="EMBL" id="OBEB01000002">
    <property type="protein sequence ID" value="SNY49732.1"/>
    <property type="molecule type" value="Genomic_DNA"/>
</dbReference>
<dbReference type="Gene3D" id="2.40.10.120">
    <property type="match status" value="1"/>
</dbReference>
<dbReference type="GO" id="GO:0006508">
    <property type="term" value="P:proteolysis"/>
    <property type="evidence" value="ECO:0007669"/>
    <property type="project" value="InterPro"/>
</dbReference>
<reference evidence="3" key="1">
    <citation type="submission" date="2017-09" db="EMBL/GenBank/DDBJ databases">
        <authorList>
            <person name="Varghese N."/>
            <person name="Submissions S."/>
        </authorList>
    </citation>
    <scope>NUCLEOTIDE SEQUENCE [LARGE SCALE GENOMIC DNA]</scope>
    <source>
        <strain evidence="3">CGMCC 1.12461</strain>
    </source>
</reference>
<dbReference type="SUPFAM" id="SSF50494">
    <property type="entry name" value="Trypsin-like serine proteases"/>
    <property type="match status" value="1"/>
</dbReference>
<name>A0A285IP25_9GAMM</name>
<dbReference type="GO" id="GO:0004252">
    <property type="term" value="F:serine-type endopeptidase activity"/>
    <property type="evidence" value="ECO:0007669"/>
    <property type="project" value="InterPro"/>
</dbReference>
<dbReference type="PRINTS" id="PR00834">
    <property type="entry name" value="PROTEASES2C"/>
</dbReference>
<dbReference type="OrthoDB" id="8581982at2"/>
<gene>
    <name evidence="2" type="ORF">SAMN06297280_1519</name>
</gene>
<dbReference type="Proteomes" id="UP000219353">
    <property type="component" value="Unassembled WGS sequence"/>
</dbReference>
<dbReference type="InterPro" id="IPR001940">
    <property type="entry name" value="Peptidase_S1C"/>
</dbReference>
<feature type="signal peptide" evidence="1">
    <location>
        <begin position="1"/>
        <end position="19"/>
    </location>
</feature>
<dbReference type="Pfam" id="PF13365">
    <property type="entry name" value="Trypsin_2"/>
    <property type="match status" value="1"/>
</dbReference>
<dbReference type="AlphaFoldDB" id="A0A285IP25"/>
<organism evidence="2 3">
    <name type="scientific">Arsukibacterium tuosuense</name>
    <dbReference type="NCBI Taxonomy" id="1323745"/>
    <lineage>
        <taxon>Bacteria</taxon>
        <taxon>Pseudomonadati</taxon>
        <taxon>Pseudomonadota</taxon>
        <taxon>Gammaproteobacteria</taxon>
        <taxon>Chromatiales</taxon>
        <taxon>Chromatiaceae</taxon>
        <taxon>Arsukibacterium</taxon>
    </lineage>
</organism>
<keyword evidence="3" id="KW-1185">Reference proteome</keyword>
<dbReference type="RefSeq" id="WP_097110777.1">
    <property type="nucleotide sequence ID" value="NZ_OBEB01000002.1"/>
</dbReference>
<protein>
    <submittedName>
        <fullName evidence="2">Trypsin-like peptidase domain-containing protein</fullName>
    </submittedName>
</protein>
<sequence>MWYRVFCGLVLVLAQPLSADTAQSVFNNYQDALIQVQVIENQTQRKSAIGSGFYVSDDLLITNYHVIAEKIQSEQQYQLMANVGADNKQPLDIIAVDVINDLALLRSPVQQSRQFSLAEGLPAQGEQVFSLGNPHDLGMVVVPGTFNGMKQQSFYPRLHVTGSINPGMSGGPSVNSDGKVIGVNVATAGNQIGFVVPVAQVNALLVAASNTVPDIATLKQKILQQLLTNQQQMLSPLLNEDWQMQALGKGQVPEDIAPFVQCWGRATEPEQDNGIDTATASCGQSEQIYLSAGLTTGKLEMQFEWLDGKDLHPLKFNHHYQSRISYSGADNRAGKHDVTDFNCHSDIVALAGVATRVIFCVRAYKDYPELFDALYLAATVAQEQQGFISHFTLAGVTRENAKAFARKFMEAVIWQS</sequence>
<accession>A0A285IP25</accession>
<feature type="chain" id="PRO_5013329686" evidence="1">
    <location>
        <begin position="20"/>
        <end position="416"/>
    </location>
</feature>
<evidence type="ECO:0000256" key="1">
    <source>
        <dbReference type="SAM" id="SignalP"/>
    </source>
</evidence>
<evidence type="ECO:0000313" key="2">
    <source>
        <dbReference type="EMBL" id="SNY49732.1"/>
    </source>
</evidence>
<evidence type="ECO:0000313" key="3">
    <source>
        <dbReference type="Proteomes" id="UP000219353"/>
    </source>
</evidence>
<dbReference type="PANTHER" id="PTHR43019:SF23">
    <property type="entry name" value="PROTEASE DO-LIKE 5, CHLOROPLASTIC"/>
    <property type="match status" value="1"/>
</dbReference>
<dbReference type="InterPro" id="IPR009003">
    <property type="entry name" value="Peptidase_S1_PA"/>
</dbReference>
<keyword evidence="1" id="KW-0732">Signal</keyword>
<dbReference type="PANTHER" id="PTHR43019">
    <property type="entry name" value="SERINE ENDOPROTEASE DEGS"/>
    <property type="match status" value="1"/>
</dbReference>
<proteinExistence type="predicted"/>